<dbReference type="EMBL" id="CAJHNH020008455">
    <property type="protein sequence ID" value="CAG5135783.1"/>
    <property type="molecule type" value="Genomic_DNA"/>
</dbReference>
<organism evidence="2 3">
    <name type="scientific">Candidula unifasciata</name>
    <dbReference type="NCBI Taxonomy" id="100452"/>
    <lineage>
        <taxon>Eukaryota</taxon>
        <taxon>Metazoa</taxon>
        <taxon>Spiralia</taxon>
        <taxon>Lophotrochozoa</taxon>
        <taxon>Mollusca</taxon>
        <taxon>Gastropoda</taxon>
        <taxon>Heterobranchia</taxon>
        <taxon>Euthyneura</taxon>
        <taxon>Panpulmonata</taxon>
        <taxon>Eupulmonata</taxon>
        <taxon>Stylommatophora</taxon>
        <taxon>Helicina</taxon>
        <taxon>Helicoidea</taxon>
        <taxon>Geomitridae</taxon>
        <taxon>Candidula</taxon>
    </lineage>
</organism>
<comment type="caution">
    <text evidence="2">The sequence shown here is derived from an EMBL/GenBank/DDBJ whole genome shotgun (WGS) entry which is preliminary data.</text>
</comment>
<accession>A0A8S4A1L9</accession>
<dbReference type="AlphaFoldDB" id="A0A8S4A1L9"/>
<evidence type="ECO:0000313" key="2">
    <source>
        <dbReference type="EMBL" id="CAG5135783.1"/>
    </source>
</evidence>
<dbReference type="OrthoDB" id="6115013at2759"/>
<proteinExistence type="predicted"/>
<feature type="region of interest" description="Disordered" evidence="1">
    <location>
        <begin position="105"/>
        <end position="144"/>
    </location>
</feature>
<protein>
    <submittedName>
        <fullName evidence="2">Uncharacterized protein</fullName>
    </submittedName>
</protein>
<evidence type="ECO:0000313" key="3">
    <source>
        <dbReference type="Proteomes" id="UP000678393"/>
    </source>
</evidence>
<gene>
    <name evidence="2" type="ORF">CUNI_LOCUS21341</name>
</gene>
<keyword evidence="3" id="KW-1185">Reference proteome</keyword>
<name>A0A8S4A1L9_9EUPU</name>
<feature type="compositionally biased region" description="Polar residues" evidence="1">
    <location>
        <begin position="118"/>
        <end position="138"/>
    </location>
</feature>
<evidence type="ECO:0000256" key="1">
    <source>
        <dbReference type="SAM" id="MobiDB-lite"/>
    </source>
</evidence>
<dbReference type="Proteomes" id="UP000678393">
    <property type="component" value="Unassembled WGS sequence"/>
</dbReference>
<feature type="region of interest" description="Disordered" evidence="1">
    <location>
        <begin position="1"/>
        <end position="44"/>
    </location>
</feature>
<sequence length="216" mass="24426">MEINKHPSYDQPPLQDYPSEDVFNELLPPPYTDEEPPAYSTVVESSSTAYTTAPVSLDYMSKLPYGDSVNSSHQSPLERQSYYQEPFGPQMSFQQFSNQETFNPQITSPIVSAPDFPQETTRYSSNLLPGPQRTTSITPHKDLLQPTPSRLIETKKTRRGNIKSHIKDLETGKEYFIKEKISKGGNRSKTVVKEVGGPKTVVRETPKRTIVCQKKK</sequence>
<reference evidence="2" key="1">
    <citation type="submission" date="2021-04" db="EMBL/GenBank/DDBJ databases">
        <authorList>
            <consortium name="Molecular Ecology Group"/>
        </authorList>
    </citation>
    <scope>NUCLEOTIDE SEQUENCE</scope>
</reference>